<evidence type="ECO:0000313" key="1">
    <source>
        <dbReference type="EMBL" id="RHZ77189.1"/>
    </source>
</evidence>
<sequence>MLIKGKTREDEDHAQRDTFIGYCHGIVSARDKLNNKYRKTDFTSKKEWGQIGVGLSWEVTGIEVEGWLVGKCVRWWGTLGGSNIGPRGLENFFRFFWNRGLSGCSGDFRGLMEAPCLRYPVISLVAGS</sequence>
<comment type="caution">
    <text evidence="1">The sequence shown here is derived from an EMBL/GenBank/DDBJ whole genome shotgun (WGS) entry which is preliminary data.</text>
</comment>
<gene>
    <name evidence="1" type="ORF">Glove_184g138</name>
</gene>
<evidence type="ECO:0000313" key="2">
    <source>
        <dbReference type="Proteomes" id="UP000266861"/>
    </source>
</evidence>
<organism evidence="1 2">
    <name type="scientific">Diversispora epigaea</name>
    <dbReference type="NCBI Taxonomy" id="1348612"/>
    <lineage>
        <taxon>Eukaryota</taxon>
        <taxon>Fungi</taxon>
        <taxon>Fungi incertae sedis</taxon>
        <taxon>Mucoromycota</taxon>
        <taxon>Glomeromycotina</taxon>
        <taxon>Glomeromycetes</taxon>
        <taxon>Diversisporales</taxon>
        <taxon>Diversisporaceae</taxon>
        <taxon>Diversispora</taxon>
    </lineage>
</organism>
<proteinExistence type="predicted"/>
<dbReference type="AlphaFoldDB" id="A0A397IME7"/>
<accession>A0A397IME7</accession>
<protein>
    <submittedName>
        <fullName evidence="1">Uncharacterized protein</fullName>
    </submittedName>
</protein>
<name>A0A397IME7_9GLOM</name>
<keyword evidence="2" id="KW-1185">Reference proteome</keyword>
<reference evidence="1 2" key="1">
    <citation type="submission" date="2018-08" db="EMBL/GenBank/DDBJ databases">
        <title>Genome and evolution of the arbuscular mycorrhizal fungus Diversispora epigaea (formerly Glomus versiforme) and its bacterial endosymbionts.</title>
        <authorList>
            <person name="Sun X."/>
            <person name="Fei Z."/>
            <person name="Harrison M."/>
        </authorList>
    </citation>
    <scope>NUCLEOTIDE SEQUENCE [LARGE SCALE GENOMIC DNA]</scope>
    <source>
        <strain evidence="1 2">IT104</strain>
    </source>
</reference>
<dbReference type="EMBL" id="PQFF01000174">
    <property type="protein sequence ID" value="RHZ77189.1"/>
    <property type="molecule type" value="Genomic_DNA"/>
</dbReference>
<dbReference type="Proteomes" id="UP000266861">
    <property type="component" value="Unassembled WGS sequence"/>
</dbReference>